<sequence length="106" mass="11711">MFYENKKQEIESPPTFAGGGRMPVGMYLGQPAALLPPRDRPTLSAVVLRRRFQIDSTLPGSGLRMNALSPGAPFKQALTVLAAKIRHFALLSEEYQKKDSEFESGM</sequence>
<evidence type="ECO:0000256" key="1">
    <source>
        <dbReference type="SAM" id="MobiDB-lite"/>
    </source>
</evidence>
<proteinExistence type="predicted"/>
<name>A0ABD0YQ19_9HEMI</name>
<dbReference type="EMBL" id="JBFDAA010000004">
    <property type="protein sequence ID" value="KAL1138078.1"/>
    <property type="molecule type" value="Genomic_DNA"/>
</dbReference>
<feature type="compositionally biased region" description="Basic and acidic residues" evidence="1">
    <location>
        <begin position="1"/>
        <end position="10"/>
    </location>
</feature>
<gene>
    <name evidence="2" type="ORF">AAG570_009773</name>
</gene>
<evidence type="ECO:0000313" key="2">
    <source>
        <dbReference type="EMBL" id="KAL1138078.1"/>
    </source>
</evidence>
<keyword evidence="3" id="KW-1185">Reference proteome</keyword>
<protein>
    <submittedName>
        <fullName evidence="2">Uncharacterized protein</fullName>
    </submittedName>
</protein>
<evidence type="ECO:0000313" key="3">
    <source>
        <dbReference type="Proteomes" id="UP001558652"/>
    </source>
</evidence>
<dbReference type="AlphaFoldDB" id="A0ABD0YQ19"/>
<feature type="region of interest" description="Disordered" evidence="1">
    <location>
        <begin position="1"/>
        <end position="21"/>
    </location>
</feature>
<accession>A0ABD0YQ19</accession>
<comment type="caution">
    <text evidence="2">The sequence shown here is derived from an EMBL/GenBank/DDBJ whole genome shotgun (WGS) entry which is preliminary data.</text>
</comment>
<dbReference type="Proteomes" id="UP001558652">
    <property type="component" value="Unassembled WGS sequence"/>
</dbReference>
<reference evidence="2 3" key="1">
    <citation type="submission" date="2024-07" db="EMBL/GenBank/DDBJ databases">
        <title>Chromosome-level genome assembly of the water stick insect Ranatra chinensis (Heteroptera: Nepidae).</title>
        <authorList>
            <person name="Liu X."/>
        </authorList>
    </citation>
    <scope>NUCLEOTIDE SEQUENCE [LARGE SCALE GENOMIC DNA]</scope>
    <source>
        <strain evidence="2">Cailab_2021Rc</strain>
        <tissue evidence="2">Muscle</tissue>
    </source>
</reference>
<organism evidence="2 3">
    <name type="scientific">Ranatra chinensis</name>
    <dbReference type="NCBI Taxonomy" id="642074"/>
    <lineage>
        <taxon>Eukaryota</taxon>
        <taxon>Metazoa</taxon>
        <taxon>Ecdysozoa</taxon>
        <taxon>Arthropoda</taxon>
        <taxon>Hexapoda</taxon>
        <taxon>Insecta</taxon>
        <taxon>Pterygota</taxon>
        <taxon>Neoptera</taxon>
        <taxon>Paraneoptera</taxon>
        <taxon>Hemiptera</taxon>
        <taxon>Heteroptera</taxon>
        <taxon>Panheteroptera</taxon>
        <taxon>Nepomorpha</taxon>
        <taxon>Nepidae</taxon>
        <taxon>Ranatrinae</taxon>
        <taxon>Ranatra</taxon>
    </lineage>
</organism>